<dbReference type="InterPro" id="IPR029044">
    <property type="entry name" value="Nucleotide-diphossugar_trans"/>
</dbReference>
<reference evidence="4 5" key="1">
    <citation type="journal article" date="2015" name="PLoS Negl. Trop. Dis.">
        <title>Haemophilus ducreyi Cutaneous Ulcer Strains Are Nearly Identical to Class I Genital Ulcer Strains.</title>
        <authorList>
            <person name="Gangaiah D."/>
            <person name="Webb K.M."/>
            <person name="Humphreys T.L."/>
            <person name="Fortney K.R."/>
            <person name="Toh E."/>
            <person name="Tai A."/>
            <person name="Katz S.S."/>
            <person name="Pillay A."/>
            <person name="Chen C.Y."/>
            <person name="Roberts S.A."/>
            <person name="Munson R.S.Jr."/>
            <person name="Spinola S.M."/>
        </authorList>
    </citation>
    <scope>NUCLEOTIDE SEQUENCE [LARGE SCALE GENOMIC DNA]</scope>
    <source>
        <strain evidence="5">CLU2</strain>
    </source>
</reference>
<name>A0AAC8ZAP5_HAEDC</name>
<dbReference type="RefSeq" id="WP_010945199.1">
    <property type="nucleotide sequence ID" value="NZ_CP011218.1"/>
</dbReference>
<dbReference type="EMBL" id="CP011219">
    <property type="protein sequence ID" value="AKO32563.1"/>
    <property type="molecule type" value="Genomic_DNA"/>
</dbReference>
<dbReference type="InterPro" id="IPR034683">
    <property type="entry name" value="IspD/TarI"/>
</dbReference>
<evidence type="ECO:0000256" key="3">
    <source>
        <dbReference type="HAMAP-Rule" id="MF_00108"/>
    </source>
</evidence>
<comment type="catalytic activity">
    <reaction evidence="3">
        <text>2-C-methyl-D-erythritol 4-phosphate + CTP + H(+) = 4-CDP-2-C-methyl-D-erythritol + diphosphate</text>
        <dbReference type="Rhea" id="RHEA:13429"/>
        <dbReference type="ChEBI" id="CHEBI:15378"/>
        <dbReference type="ChEBI" id="CHEBI:33019"/>
        <dbReference type="ChEBI" id="CHEBI:37563"/>
        <dbReference type="ChEBI" id="CHEBI:57823"/>
        <dbReference type="ChEBI" id="CHEBI:58262"/>
        <dbReference type="EC" id="2.7.7.60"/>
    </reaction>
</comment>
<dbReference type="SUPFAM" id="SSF53448">
    <property type="entry name" value="Nucleotide-diphospho-sugar transferases"/>
    <property type="match status" value="1"/>
</dbReference>
<dbReference type="InterPro" id="IPR001228">
    <property type="entry name" value="IspD"/>
</dbReference>
<proteinExistence type="inferred from homology"/>
<dbReference type="AlphaFoldDB" id="A0AAC8ZAP5"/>
<evidence type="ECO:0000256" key="1">
    <source>
        <dbReference type="ARBA" id="ARBA00022679"/>
    </source>
</evidence>
<dbReference type="FunFam" id="3.90.550.10:FF:000003">
    <property type="entry name" value="2-C-methyl-D-erythritol 4-phosphate cytidylyltransferase"/>
    <property type="match status" value="1"/>
</dbReference>
<dbReference type="OMA" id="TPMLIHA"/>
<dbReference type="Pfam" id="PF01128">
    <property type="entry name" value="IspD"/>
    <property type="match status" value="1"/>
</dbReference>
<dbReference type="InterPro" id="IPR050088">
    <property type="entry name" value="IspD/TarI_cytidylyltransf_bact"/>
</dbReference>
<sequence length="226" mass="24985">MNRKIIAIIPASGIGSRMNAALPKQYLTLQGKTILEHTVAIFLNHPQIDKIVIALSANDQHHQHISLLTSDKIQLVNGGASRAESVFNALQSIDEHSWALVHDAARPCLKRSDLDKLLQITDQNGAILASPVVDTLKRAEGNKISHTEDRTTLWHALTPQFFPTALLKQALQQAFDRQQNVTDEASAMELAGYQPTLITGSNSNLKITRPEDLALAEFYLMHSLEK</sequence>
<dbReference type="EC" id="2.7.7.60" evidence="3"/>
<dbReference type="NCBIfam" id="TIGR00453">
    <property type="entry name" value="ispD"/>
    <property type="match status" value="1"/>
</dbReference>
<feature type="site" description="Positions MEP for the nucleophilic attack" evidence="3">
    <location>
        <position position="206"/>
    </location>
</feature>
<dbReference type="HAMAP" id="MF_00108">
    <property type="entry name" value="IspD"/>
    <property type="match status" value="1"/>
</dbReference>
<keyword evidence="3" id="KW-0414">Isoprene biosynthesis</keyword>
<dbReference type="Gene3D" id="3.90.550.10">
    <property type="entry name" value="Spore Coat Polysaccharide Biosynthesis Protein SpsA, Chain A"/>
    <property type="match status" value="1"/>
</dbReference>
<dbReference type="SMR" id="A0AAC8ZAP5"/>
<feature type="site" description="Transition state stabilizer" evidence="3">
    <location>
        <position position="24"/>
    </location>
</feature>
<feature type="site" description="Transition state stabilizer" evidence="3">
    <location>
        <position position="17"/>
    </location>
</feature>
<comment type="similarity">
    <text evidence="3">Belongs to the IspD/TarI cytidylyltransferase family. IspD subfamily.</text>
</comment>
<organism evidence="4 5">
    <name type="scientific">Haemophilus ducreyi</name>
    <dbReference type="NCBI Taxonomy" id="730"/>
    <lineage>
        <taxon>Bacteria</taxon>
        <taxon>Pseudomonadati</taxon>
        <taxon>Pseudomonadota</taxon>
        <taxon>Gammaproteobacteria</taxon>
        <taxon>Pasteurellales</taxon>
        <taxon>Pasteurellaceae</taxon>
        <taxon>Haemophilus</taxon>
    </lineage>
</organism>
<comment type="function">
    <text evidence="3">Catalyzes the formation of 4-diphosphocytidyl-2-C-methyl-D-erythritol from CTP and 2-C-methyl-D-erythritol 4-phosphate (MEP).</text>
</comment>
<dbReference type="PANTHER" id="PTHR32125">
    <property type="entry name" value="2-C-METHYL-D-ERYTHRITOL 4-PHOSPHATE CYTIDYLYLTRANSFERASE, CHLOROPLASTIC"/>
    <property type="match status" value="1"/>
</dbReference>
<keyword evidence="2 3" id="KW-0548">Nucleotidyltransferase</keyword>
<accession>A0AAC8ZAP5</accession>
<dbReference type="CDD" id="cd02516">
    <property type="entry name" value="CDP-ME_synthetase"/>
    <property type="match status" value="1"/>
</dbReference>
<gene>
    <name evidence="3" type="primary">ispD</name>
    <name evidence="4" type="ORF">RZ57_05315</name>
</gene>
<dbReference type="PANTHER" id="PTHR32125:SF4">
    <property type="entry name" value="2-C-METHYL-D-ERYTHRITOL 4-PHOSPHATE CYTIDYLYLTRANSFERASE, CHLOROPLASTIC"/>
    <property type="match status" value="1"/>
</dbReference>
<dbReference type="Proteomes" id="UP000060132">
    <property type="component" value="Chromosome"/>
</dbReference>
<dbReference type="GO" id="GO:0019288">
    <property type="term" value="P:isopentenyl diphosphate biosynthetic process, methylerythritol 4-phosphate pathway"/>
    <property type="evidence" value="ECO:0007669"/>
    <property type="project" value="UniProtKB-UniRule"/>
</dbReference>
<keyword evidence="1 3" id="KW-0808">Transferase</keyword>
<protein>
    <recommendedName>
        <fullName evidence="3">2-C-methyl-D-erythritol 4-phosphate cytidylyltransferase</fullName>
        <ecNumber evidence="3">2.7.7.60</ecNumber>
    </recommendedName>
    <alternativeName>
        <fullName evidence="3">4-diphosphocytidyl-2C-methyl-D-erythritol synthase</fullName>
    </alternativeName>
    <alternativeName>
        <fullName evidence="3">MEP cytidylyltransferase</fullName>
        <shortName evidence="3">MCT</shortName>
    </alternativeName>
</protein>
<evidence type="ECO:0000256" key="2">
    <source>
        <dbReference type="ARBA" id="ARBA00022695"/>
    </source>
</evidence>
<evidence type="ECO:0000313" key="5">
    <source>
        <dbReference type="Proteomes" id="UP000060132"/>
    </source>
</evidence>
<feature type="site" description="Positions MEP for the nucleophilic attack" evidence="3">
    <location>
        <position position="150"/>
    </location>
</feature>
<dbReference type="GO" id="GO:0050518">
    <property type="term" value="F:2-C-methyl-D-erythritol 4-phosphate cytidylyltransferase activity"/>
    <property type="evidence" value="ECO:0007669"/>
    <property type="project" value="UniProtKB-UniRule"/>
</dbReference>
<comment type="pathway">
    <text evidence="3">Isoprenoid biosynthesis; isopentenyl diphosphate biosynthesis via DXP pathway; isopentenyl diphosphate from 1-deoxy-D-xylulose 5-phosphate: step 2/6.</text>
</comment>
<evidence type="ECO:0000313" key="4">
    <source>
        <dbReference type="EMBL" id="AKO32563.1"/>
    </source>
</evidence>